<dbReference type="GO" id="GO:0009231">
    <property type="term" value="P:riboflavin biosynthetic process"/>
    <property type="evidence" value="ECO:0007669"/>
    <property type="project" value="InterPro"/>
</dbReference>
<name>A0A858RAV3_9PROT</name>
<dbReference type="Pfam" id="PF01872">
    <property type="entry name" value="RibD_C"/>
    <property type="match status" value="1"/>
</dbReference>
<evidence type="ECO:0000256" key="3">
    <source>
        <dbReference type="ARBA" id="ARBA00023002"/>
    </source>
</evidence>
<organism evidence="5 6">
    <name type="scientific">Aerophototrophica crusticola</name>
    <dbReference type="NCBI Taxonomy" id="1709002"/>
    <lineage>
        <taxon>Bacteria</taxon>
        <taxon>Pseudomonadati</taxon>
        <taxon>Pseudomonadota</taxon>
        <taxon>Alphaproteobacteria</taxon>
        <taxon>Rhodospirillales</taxon>
        <taxon>Rhodospirillaceae</taxon>
        <taxon>Aerophototrophica</taxon>
    </lineage>
</organism>
<dbReference type="EMBL" id="CP051775">
    <property type="protein sequence ID" value="QJE74487.1"/>
    <property type="molecule type" value="Genomic_DNA"/>
</dbReference>
<dbReference type="SUPFAM" id="SSF53597">
    <property type="entry name" value="Dihydrofolate reductase-like"/>
    <property type="match status" value="1"/>
</dbReference>
<dbReference type="InterPro" id="IPR050765">
    <property type="entry name" value="Riboflavin_Biosynth_HTPR"/>
</dbReference>
<evidence type="ECO:0000256" key="2">
    <source>
        <dbReference type="ARBA" id="ARBA00022857"/>
    </source>
</evidence>
<keyword evidence="3" id="KW-0560">Oxidoreductase</keyword>
<protein>
    <submittedName>
        <fullName evidence="5">Dihydrofolate reductase family protein</fullName>
    </submittedName>
</protein>
<feature type="domain" description="Bacterial bifunctional deaminase-reductase C-terminal" evidence="4">
    <location>
        <begin position="4"/>
        <end position="211"/>
    </location>
</feature>
<accession>A0A858RAV3</accession>
<dbReference type="PANTHER" id="PTHR38011">
    <property type="entry name" value="DIHYDROFOLATE REDUCTASE FAMILY PROTEIN (AFU_ORTHOLOGUE AFUA_8G06820)"/>
    <property type="match status" value="1"/>
</dbReference>
<evidence type="ECO:0000313" key="6">
    <source>
        <dbReference type="Proteomes" id="UP000501891"/>
    </source>
</evidence>
<evidence type="ECO:0000259" key="4">
    <source>
        <dbReference type="Pfam" id="PF01872"/>
    </source>
</evidence>
<dbReference type="KEGG" id="acru:HHL28_16715"/>
<keyword evidence="2" id="KW-0521">NADP</keyword>
<dbReference type="PANTHER" id="PTHR38011:SF7">
    <property type="entry name" value="2,5-DIAMINO-6-RIBOSYLAMINO-4(3H)-PYRIMIDINONE 5'-PHOSPHATE REDUCTASE"/>
    <property type="match status" value="1"/>
</dbReference>
<dbReference type="Proteomes" id="UP000501891">
    <property type="component" value="Chromosome"/>
</dbReference>
<gene>
    <name evidence="5" type="ORF">HHL28_16715</name>
</gene>
<reference evidence="5" key="1">
    <citation type="submission" date="2020-04" db="EMBL/GenBank/DDBJ databases">
        <title>A desert anoxygenic phototrophic bacterium fixes CO2 using RubisCO under aerobic conditions.</title>
        <authorList>
            <person name="Tang K."/>
        </authorList>
    </citation>
    <scope>NUCLEOTIDE SEQUENCE [LARGE SCALE GENOMIC DNA]</scope>
    <source>
        <strain evidence="5">MIMtkB3</strain>
    </source>
</reference>
<proteinExistence type="predicted"/>
<dbReference type="GO" id="GO:0008703">
    <property type="term" value="F:5-amino-6-(5-phosphoribosylamino)uracil reductase activity"/>
    <property type="evidence" value="ECO:0007669"/>
    <property type="project" value="InterPro"/>
</dbReference>
<dbReference type="AlphaFoldDB" id="A0A858RAV3"/>
<evidence type="ECO:0000256" key="1">
    <source>
        <dbReference type="ARBA" id="ARBA00005104"/>
    </source>
</evidence>
<sequence>MERVHLSVCASLDGHIDHAGAETLCLSSEEDRRDIHALRAGCDAILVGAGTVRRDDPRLTVRYPDLVAARKAQGLPEQPTRVVLTRTGELDPGASFFAATGRRVVLCPEAVCTDLRDRFGRVAEVVGVAEETAPALLAALARLGIRRLLVEGGSCVLTLFLAAGAFHTLRLAVAPFFVGDGRAPRMVGPASFLHGPDNRLRLEGTRTLGDVAVMDLVNPTPRT</sequence>
<dbReference type="InterPro" id="IPR002734">
    <property type="entry name" value="RibDG_C"/>
</dbReference>
<comment type="pathway">
    <text evidence="1">Cofactor biosynthesis; riboflavin biosynthesis.</text>
</comment>
<dbReference type="InterPro" id="IPR024072">
    <property type="entry name" value="DHFR-like_dom_sf"/>
</dbReference>
<evidence type="ECO:0000313" key="5">
    <source>
        <dbReference type="EMBL" id="QJE74487.1"/>
    </source>
</evidence>
<dbReference type="Gene3D" id="3.40.430.10">
    <property type="entry name" value="Dihydrofolate Reductase, subunit A"/>
    <property type="match status" value="1"/>
</dbReference>
<keyword evidence="6" id="KW-1185">Reference proteome</keyword>